<reference evidence="2 3" key="1">
    <citation type="submission" date="2020-08" db="EMBL/GenBank/DDBJ databases">
        <title>Genomic Encyclopedia of Type Strains, Phase III (KMG-III): the genomes of soil and plant-associated and newly described type strains.</title>
        <authorList>
            <person name="Whitman W."/>
        </authorList>
    </citation>
    <scope>NUCLEOTIDE SEQUENCE [LARGE SCALE GENOMIC DNA]</scope>
    <source>
        <strain evidence="2 3">CECT 8088</strain>
    </source>
</reference>
<sequence length="401" mass="42561">MRGCRGPSPLPGSGAAPRILGLTSLLVWLGLIFAHGRFWQAGPVLRPKPAKARDWPSVSVVIPARDEAESIARVVADLRRQDYPGALSIVVVDDRSTDGTGAIARAAGSGPGAPLHVVEGVEPPPGWSGKLWAVRQGVAAAGSPDFLLLTDADIVRAPEHVRMLVDHALDDDRALVSEMVELSIDSAAERALVPAFVFFFALLYPFARVNRPDRRTAAAAGGTMLVRREVLDAIGGIDALRGALIDDVTLAGRIKAHPASRGRIWLGHSALARSIRPYPAAGDVWRMVARTAYVQLRYSPALLAGTVAGMALVWGVPPALALRGRGMARWCGATAWALSAGSFIPTLRRFGLSPARAVLLPGVAAFYTAATIGSAVDHYSGRGVRWKNRAYTSPHREGGRS</sequence>
<dbReference type="Proteomes" id="UP000557688">
    <property type="component" value="Unassembled WGS sequence"/>
</dbReference>
<dbReference type="GO" id="GO:0016740">
    <property type="term" value="F:transferase activity"/>
    <property type="evidence" value="ECO:0007669"/>
    <property type="project" value="UniProtKB-KW"/>
</dbReference>
<dbReference type="InterPro" id="IPR029044">
    <property type="entry name" value="Nucleotide-diphossugar_trans"/>
</dbReference>
<gene>
    <name evidence="2" type="ORF">FHR90_000156</name>
</gene>
<keyword evidence="1" id="KW-0812">Transmembrane</keyword>
<dbReference type="EMBL" id="JACHXV010000001">
    <property type="protein sequence ID" value="MBB3172350.1"/>
    <property type="molecule type" value="Genomic_DNA"/>
</dbReference>
<dbReference type="SUPFAM" id="SSF53448">
    <property type="entry name" value="Nucleotide-diphospho-sugar transferases"/>
    <property type="match status" value="1"/>
</dbReference>
<name>A0A839UWB7_9PROT</name>
<proteinExistence type="predicted"/>
<feature type="transmembrane region" description="Helical" evidence="1">
    <location>
        <begin position="357"/>
        <end position="376"/>
    </location>
</feature>
<dbReference type="PANTHER" id="PTHR43646:SF3">
    <property type="entry name" value="SLR1566 PROTEIN"/>
    <property type="match status" value="1"/>
</dbReference>
<dbReference type="Gene3D" id="3.90.550.10">
    <property type="entry name" value="Spore Coat Polysaccharide Biosynthesis Protein SpsA, Chain A"/>
    <property type="match status" value="1"/>
</dbReference>
<comment type="caution">
    <text evidence="2">The sequence shown here is derived from an EMBL/GenBank/DDBJ whole genome shotgun (WGS) entry which is preliminary data.</text>
</comment>
<keyword evidence="3" id="KW-1185">Reference proteome</keyword>
<dbReference type="PANTHER" id="PTHR43646">
    <property type="entry name" value="GLYCOSYLTRANSFERASE"/>
    <property type="match status" value="1"/>
</dbReference>
<dbReference type="Pfam" id="PF13641">
    <property type="entry name" value="Glyco_tranf_2_3"/>
    <property type="match status" value="1"/>
</dbReference>
<feature type="transmembrane region" description="Helical" evidence="1">
    <location>
        <begin position="191"/>
        <end position="207"/>
    </location>
</feature>
<keyword evidence="2" id="KW-0808">Transferase</keyword>
<feature type="transmembrane region" description="Helical" evidence="1">
    <location>
        <begin position="296"/>
        <end position="315"/>
    </location>
</feature>
<accession>A0A839UWB7</accession>
<dbReference type="NCBIfam" id="TIGR03469">
    <property type="entry name" value="HpnB"/>
    <property type="match status" value="1"/>
</dbReference>
<evidence type="ECO:0000313" key="2">
    <source>
        <dbReference type="EMBL" id="MBB3172350.1"/>
    </source>
</evidence>
<keyword evidence="1" id="KW-1133">Transmembrane helix</keyword>
<keyword evidence="1" id="KW-0472">Membrane</keyword>
<dbReference type="InterPro" id="IPR017832">
    <property type="entry name" value="Glyco_trans_2_hopen-assoc_HpnB"/>
</dbReference>
<dbReference type="RefSeq" id="WP_183274593.1">
    <property type="nucleotide sequence ID" value="NZ_JACHXV010000001.1"/>
</dbReference>
<evidence type="ECO:0000313" key="3">
    <source>
        <dbReference type="Proteomes" id="UP000557688"/>
    </source>
</evidence>
<organism evidence="2 3">
    <name type="scientific">Endobacter medicaginis</name>
    <dbReference type="NCBI Taxonomy" id="1181271"/>
    <lineage>
        <taxon>Bacteria</taxon>
        <taxon>Pseudomonadati</taxon>
        <taxon>Pseudomonadota</taxon>
        <taxon>Alphaproteobacteria</taxon>
        <taxon>Acetobacterales</taxon>
        <taxon>Acetobacteraceae</taxon>
        <taxon>Endobacter</taxon>
    </lineage>
</organism>
<dbReference type="AlphaFoldDB" id="A0A839UWB7"/>
<evidence type="ECO:0000256" key="1">
    <source>
        <dbReference type="SAM" id="Phobius"/>
    </source>
</evidence>
<protein>
    <submittedName>
        <fullName evidence="2">Hopene-associated glycosyltransferase HpnB</fullName>
    </submittedName>
</protein>